<dbReference type="Gene3D" id="3.40.30.10">
    <property type="entry name" value="Glutaredoxin"/>
    <property type="match status" value="1"/>
</dbReference>
<feature type="domain" description="GST N-terminal" evidence="1">
    <location>
        <begin position="1"/>
        <end position="80"/>
    </location>
</feature>
<dbReference type="SUPFAM" id="SSF52833">
    <property type="entry name" value="Thioredoxin-like"/>
    <property type="match status" value="1"/>
</dbReference>
<keyword evidence="4" id="KW-1185">Reference proteome</keyword>
<organism evidence="3 4">
    <name type="scientific">Sphingorhabdus pulchriflava</name>
    <dbReference type="NCBI Taxonomy" id="2292257"/>
    <lineage>
        <taxon>Bacteria</taxon>
        <taxon>Pseudomonadati</taxon>
        <taxon>Pseudomonadota</taxon>
        <taxon>Alphaproteobacteria</taxon>
        <taxon>Sphingomonadales</taxon>
        <taxon>Sphingomonadaceae</taxon>
        <taxon>Sphingorhabdus</taxon>
    </lineage>
</organism>
<dbReference type="OrthoDB" id="5293590at2"/>
<reference evidence="4" key="1">
    <citation type="submission" date="2018-08" db="EMBL/GenBank/DDBJ databases">
        <authorList>
            <person name="Kim S.-J."/>
            <person name="Jung G.-Y."/>
        </authorList>
    </citation>
    <scope>NUCLEOTIDE SEQUENCE [LARGE SCALE GENOMIC DNA]</scope>
    <source>
        <strain evidence="4">GY_G</strain>
    </source>
</reference>
<dbReference type="InterPro" id="IPR034345">
    <property type="entry name" value="Gtt2-like_N"/>
</dbReference>
<dbReference type="InterPro" id="IPR040079">
    <property type="entry name" value="Glutathione_S-Trfase"/>
</dbReference>
<dbReference type="InterPro" id="IPR036282">
    <property type="entry name" value="Glutathione-S-Trfase_C_sf"/>
</dbReference>
<dbReference type="SFLD" id="SFLDG00358">
    <property type="entry name" value="Main_(cytGST)"/>
    <property type="match status" value="1"/>
</dbReference>
<dbReference type="SUPFAM" id="SSF47616">
    <property type="entry name" value="GST C-terminal domain-like"/>
    <property type="match status" value="1"/>
</dbReference>
<name>A0A371B2G1_9SPHN</name>
<dbReference type="GO" id="GO:0016740">
    <property type="term" value="F:transferase activity"/>
    <property type="evidence" value="ECO:0007669"/>
    <property type="project" value="UniProtKB-KW"/>
</dbReference>
<dbReference type="Pfam" id="PF13417">
    <property type="entry name" value="GST_N_3"/>
    <property type="match status" value="1"/>
</dbReference>
<dbReference type="PANTHER" id="PTHR43968:SF6">
    <property type="entry name" value="GLUTATHIONE S-TRANSFERASE OMEGA"/>
    <property type="match status" value="1"/>
</dbReference>
<gene>
    <name evidence="3" type="ORF">DXH95_15625</name>
</gene>
<dbReference type="AlphaFoldDB" id="A0A371B2G1"/>
<evidence type="ECO:0000313" key="4">
    <source>
        <dbReference type="Proteomes" id="UP000263833"/>
    </source>
</evidence>
<sequence>MKLYQSVGPNPRVVLFYLSEKGLKIDRAFVDIRAGENRQGEWLKKHPRGGIPVLELDDGSLISEATVICDYLDERFPENPLVGTTPEARAAVRSAIRHIDYSIGSPMMNGFRSAEGLPMFENRMLCVPEAAPGNKAYAQDGMRQADALLARQPFVAGDSFSLADISLFCWVEFGAMVGQPIPEDAAHLKAWRDKIAVMPSAIASADPKHGLAD</sequence>
<dbReference type="SFLD" id="SFLDS00019">
    <property type="entry name" value="Glutathione_Transferase_(cytos"/>
    <property type="match status" value="1"/>
</dbReference>
<dbReference type="Gene3D" id="1.20.1050.10">
    <property type="match status" value="1"/>
</dbReference>
<dbReference type="InterPro" id="IPR036249">
    <property type="entry name" value="Thioredoxin-like_sf"/>
</dbReference>
<evidence type="ECO:0000313" key="3">
    <source>
        <dbReference type="EMBL" id="RDV01707.1"/>
    </source>
</evidence>
<feature type="domain" description="GST C-terminal" evidence="2">
    <location>
        <begin position="85"/>
        <end position="213"/>
    </location>
</feature>
<dbReference type="CDD" id="cd03051">
    <property type="entry name" value="GST_N_GTT2_like"/>
    <property type="match status" value="1"/>
</dbReference>
<protein>
    <submittedName>
        <fullName evidence="3">Glutathione S-transferase family protein</fullName>
    </submittedName>
</protein>
<dbReference type="Proteomes" id="UP000263833">
    <property type="component" value="Unassembled WGS sequence"/>
</dbReference>
<dbReference type="RefSeq" id="WP_115550485.1">
    <property type="nucleotide sequence ID" value="NZ_QRGP01000003.1"/>
</dbReference>
<comment type="caution">
    <text evidence="3">The sequence shown here is derived from an EMBL/GenBank/DDBJ whole genome shotgun (WGS) entry which is preliminary data.</text>
</comment>
<dbReference type="GO" id="GO:0005737">
    <property type="term" value="C:cytoplasm"/>
    <property type="evidence" value="ECO:0007669"/>
    <property type="project" value="TreeGrafter"/>
</dbReference>
<dbReference type="PANTHER" id="PTHR43968">
    <property type="match status" value="1"/>
</dbReference>
<dbReference type="PROSITE" id="PS50405">
    <property type="entry name" value="GST_CTER"/>
    <property type="match status" value="1"/>
</dbReference>
<dbReference type="PROSITE" id="PS50404">
    <property type="entry name" value="GST_NTER"/>
    <property type="match status" value="1"/>
</dbReference>
<evidence type="ECO:0000259" key="1">
    <source>
        <dbReference type="PROSITE" id="PS50404"/>
    </source>
</evidence>
<evidence type="ECO:0000259" key="2">
    <source>
        <dbReference type="PROSITE" id="PS50405"/>
    </source>
</evidence>
<keyword evidence="3" id="KW-0808">Transferase</keyword>
<dbReference type="EMBL" id="QRGP01000003">
    <property type="protein sequence ID" value="RDV01707.1"/>
    <property type="molecule type" value="Genomic_DNA"/>
</dbReference>
<dbReference type="Pfam" id="PF00043">
    <property type="entry name" value="GST_C"/>
    <property type="match status" value="1"/>
</dbReference>
<accession>A0A371B2G1</accession>
<dbReference type="InterPro" id="IPR050983">
    <property type="entry name" value="GST_Omega/HSP26"/>
</dbReference>
<proteinExistence type="predicted"/>
<dbReference type="InterPro" id="IPR010987">
    <property type="entry name" value="Glutathione-S-Trfase_C-like"/>
</dbReference>
<dbReference type="InterPro" id="IPR004046">
    <property type="entry name" value="GST_C"/>
</dbReference>
<dbReference type="InterPro" id="IPR004045">
    <property type="entry name" value="Glutathione_S-Trfase_N"/>
</dbReference>